<protein>
    <submittedName>
        <fullName evidence="1">Uncharacterized protein</fullName>
    </submittedName>
</protein>
<dbReference type="Pfam" id="PF07004">
    <property type="entry name" value="SHIPPO-rpt"/>
    <property type="match status" value="1"/>
</dbReference>
<organism evidence="1 2">
    <name type="scientific">Neocallimastix californiae</name>
    <dbReference type="NCBI Taxonomy" id="1754190"/>
    <lineage>
        <taxon>Eukaryota</taxon>
        <taxon>Fungi</taxon>
        <taxon>Fungi incertae sedis</taxon>
        <taxon>Chytridiomycota</taxon>
        <taxon>Chytridiomycota incertae sedis</taxon>
        <taxon>Neocallimastigomycetes</taxon>
        <taxon>Neocallimastigales</taxon>
        <taxon>Neocallimastigaceae</taxon>
        <taxon>Neocallimastix</taxon>
    </lineage>
</organism>
<dbReference type="OrthoDB" id="186871at2759"/>
<dbReference type="InterPro" id="IPR010736">
    <property type="entry name" value="SHIPPO-rpt"/>
</dbReference>
<dbReference type="AlphaFoldDB" id="A0A1Y2A7F4"/>
<evidence type="ECO:0000313" key="2">
    <source>
        <dbReference type="Proteomes" id="UP000193920"/>
    </source>
</evidence>
<reference evidence="1 2" key="1">
    <citation type="submission" date="2016-08" db="EMBL/GenBank/DDBJ databases">
        <title>A Parts List for Fungal Cellulosomes Revealed by Comparative Genomics.</title>
        <authorList>
            <consortium name="DOE Joint Genome Institute"/>
            <person name="Haitjema C.H."/>
            <person name="Gilmore S.P."/>
            <person name="Henske J.K."/>
            <person name="Solomon K.V."/>
            <person name="De Groot R."/>
            <person name="Kuo A."/>
            <person name="Mondo S.J."/>
            <person name="Salamov A.A."/>
            <person name="Labutti K."/>
            <person name="Zhao Z."/>
            <person name="Chiniquy J."/>
            <person name="Barry K."/>
            <person name="Brewer H.M."/>
            <person name="Purvine S.O."/>
            <person name="Wright A.T."/>
            <person name="Boxma B."/>
            <person name="Van Alen T."/>
            <person name="Hackstein J.H."/>
            <person name="Baker S.E."/>
            <person name="Grigoriev I.V."/>
            <person name="O'Malley M.A."/>
        </authorList>
    </citation>
    <scope>NUCLEOTIDE SEQUENCE [LARGE SCALE GENOMIC DNA]</scope>
    <source>
        <strain evidence="1 2">G1</strain>
    </source>
</reference>
<proteinExistence type="predicted"/>
<keyword evidence="2" id="KW-1185">Reference proteome</keyword>
<accession>A0A1Y2A7F4</accession>
<evidence type="ECO:0000313" key="1">
    <source>
        <dbReference type="EMBL" id="ORY18438.1"/>
    </source>
</evidence>
<dbReference type="EMBL" id="MCOG01000319">
    <property type="protein sequence ID" value="ORY18438.1"/>
    <property type="molecule type" value="Genomic_DNA"/>
</dbReference>
<gene>
    <name evidence="1" type="ORF">LY90DRAFT_517411</name>
</gene>
<sequence length="156" mass="18268">MVIKYKKKEGESDSCINYFIPHIPIKHHDDHNISTTKYCSFNVTTPRFENLKHDLPGPGYYIKDKEDNYVVFSKKGFGVGFTSKEKRFKDENLNDIGPGKYSILKMERYYEQQKILPMKNFKSKIALPTPFEPTPGPSDYNLIVRKHIIICLYCQH</sequence>
<name>A0A1Y2A7F4_9FUNG</name>
<comment type="caution">
    <text evidence="1">The sequence shown here is derived from an EMBL/GenBank/DDBJ whole genome shotgun (WGS) entry which is preliminary data.</text>
</comment>
<dbReference type="Proteomes" id="UP000193920">
    <property type="component" value="Unassembled WGS sequence"/>
</dbReference>